<feature type="transmembrane region" description="Helical" evidence="8">
    <location>
        <begin position="159"/>
        <end position="178"/>
    </location>
</feature>
<dbReference type="Pfam" id="PF03547">
    <property type="entry name" value="Mem_trans"/>
    <property type="match status" value="2"/>
</dbReference>
<evidence type="ECO:0000256" key="2">
    <source>
        <dbReference type="ARBA" id="ARBA00010145"/>
    </source>
</evidence>
<feature type="transmembrane region" description="Helical" evidence="8">
    <location>
        <begin position="63"/>
        <end position="85"/>
    </location>
</feature>
<dbReference type="PANTHER" id="PTHR36838:SF1">
    <property type="entry name" value="SLR1864 PROTEIN"/>
    <property type="match status" value="1"/>
</dbReference>
<feature type="transmembrane region" description="Helical" evidence="8">
    <location>
        <begin position="251"/>
        <end position="269"/>
    </location>
</feature>
<comment type="similarity">
    <text evidence="2">Belongs to the auxin efflux carrier (TC 2.A.69) family.</text>
</comment>
<comment type="subcellular location">
    <subcellularLocation>
        <location evidence="1">Cell membrane</location>
        <topology evidence="1">Multi-pass membrane protein</topology>
    </subcellularLocation>
</comment>
<reference evidence="9 10" key="1">
    <citation type="submission" date="2019-08" db="EMBL/GenBank/DDBJ databases">
        <title>In-depth cultivation of the pig gut microbiome towards novel bacterial diversity and tailored functional studies.</title>
        <authorList>
            <person name="Wylensek D."/>
            <person name="Hitch T.C.A."/>
            <person name="Clavel T."/>
        </authorList>
    </citation>
    <scope>NUCLEOTIDE SEQUENCE [LARGE SCALE GENOMIC DNA]</scope>
    <source>
        <strain evidence="9 10">MUC/MUC-530-WT-4D</strain>
    </source>
</reference>
<evidence type="ECO:0000313" key="10">
    <source>
        <dbReference type="Proteomes" id="UP000474024"/>
    </source>
</evidence>
<keyword evidence="4" id="KW-1003">Cell membrane</keyword>
<evidence type="ECO:0000256" key="6">
    <source>
        <dbReference type="ARBA" id="ARBA00022989"/>
    </source>
</evidence>
<feature type="transmembrane region" description="Helical" evidence="8">
    <location>
        <begin position="7"/>
        <end position="26"/>
    </location>
</feature>
<evidence type="ECO:0000256" key="4">
    <source>
        <dbReference type="ARBA" id="ARBA00022475"/>
    </source>
</evidence>
<keyword evidence="7 8" id="KW-0472">Membrane</keyword>
<keyword evidence="6 8" id="KW-1133">Transmembrane helix</keyword>
<sequence>MDLVLELTIKIMILAAIGFAAAKAGIIDDTGKEKLSSLLVNLLLPVSMIASSQQPFGMEHLKGAGSIVCIALIYYFLAFAIGIAVGRLTKMNVDRTAMFTLLITFANTGFIGMPLLGQVIGETGTFYGAIYNSVFDVLYFSVGIYVLQGKEKGRIDGRSSLSNLMIWIAVITVFLYVLPWRFPTVITDSLAILGDCMMPVSMLIIGAEIAGMKVKRVLTDRASYGVSLFRMFLCPTITFWVMKLLQVEVEVAATAVILCAMPSASLNVIMGQKYKNNAEFAAAAVMQNTMIMIGTLPFFTFLCENLLS</sequence>
<evidence type="ECO:0000256" key="8">
    <source>
        <dbReference type="SAM" id="Phobius"/>
    </source>
</evidence>
<name>A0A6L5YUT6_9FIRM</name>
<dbReference type="EMBL" id="VUNI01000024">
    <property type="protein sequence ID" value="MST75716.1"/>
    <property type="molecule type" value="Genomic_DNA"/>
</dbReference>
<feature type="transmembrane region" description="Helical" evidence="8">
    <location>
        <begin position="97"/>
        <end position="120"/>
    </location>
</feature>
<feature type="transmembrane region" description="Helical" evidence="8">
    <location>
        <begin position="222"/>
        <end position="245"/>
    </location>
</feature>
<dbReference type="GO" id="GO:0005886">
    <property type="term" value="C:plasma membrane"/>
    <property type="evidence" value="ECO:0007669"/>
    <property type="project" value="UniProtKB-SubCell"/>
</dbReference>
<keyword evidence="3" id="KW-0813">Transport</keyword>
<evidence type="ECO:0000313" key="9">
    <source>
        <dbReference type="EMBL" id="MST75716.1"/>
    </source>
</evidence>
<proteinExistence type="inferred from homology"/>
<evidence type="ECO:0000256" key="1">
    <source>
        <dbReference type="ARBA" id="ARBA00004651"/>
    </source>
</evidence>
<dbReference type="InterPro" id="IPR004776">
    <property type="entry name" value="Mem_transp_PIN-like"/>
</dbReference>
<accession>A0A6L5YUT6</accession>
<feature type="transmembrane region" description="Helical" evidence="8">
    <location>
        <begin position="190"/>
        <end position="210"/>
    </location>
</feature>
<protein>
    <recommendedName>
        <fullName evidence="11">AEC family transporter</fullName>
    </recommendedName>
</protein>
<dbReference type="GO" id="GO:0055085">
    <property type="term" value="P:transmembrane transport"/>
    <property type="evidence" value="ECO:0007669"/>
    <property type="project" value="InterPro"/>
</dbReference>
<dbReference type="AlphaFoldDB" id="A0A6L5YUT6"/>
<evidence type="ECO:0008006" key="11">
    <source>
        <dbReference type="Google" id="ProtNLM"/>
    </source>
</evidence>
<dbReference type="PANTHER" id="PTHR36838">
    <property type="entry name" value="AUXIN EFFLUX CARRIER FAMILY PROTEIN"/>
    <property type="match status" value="1"/>
</dbReference>
<dbReference type="InterPro" id="IPR038770">
    <property type="entry name" value="Na+/solute_symporter_sf"/>
</dbReference>
<organism evidence="9 10">
    <name type="scientific">Roseburia porci</name>
    <dbReference type="NCBI Taxonomy" id="2605790"/>
    <lineage>
        <taxon>Bacteria</taxon>
        <taxon>Bacillati</taxon>
        <taxon>Bacillota</taxon>
        <taxon>Clostridia</taxon>
        <taxon>Lachnospirales</taxon>
        <taxon>Lachnospiraceae</taxon>
        <taxon>Roseburia</taxon>
    </lineage>
</organism>
<dbReference type="Proteomes" id="UP000474024">
    <property type="component" value="Unassembled WGS sequence"/>
</dbReference>
<dbReference type="Gene3D" id="1.20.1530.20">
    <property type="match status" value="1"/>
</dbReference>
<evidence type="ECO:0000256" key="3">
    <source>
        <dbReference type="ARBA" id="ARBA00022448"/>
    </source>
</evidence>
<evidence type="ECO:0000256" key="7">
    <source>
        <dbReference type="ARBA" id="ARBA00023136"/>
    </source>
</evidence>
<evidence type="ECO:0000256" key="5">
    <source>
        <dbReference type="ARBA" id="ARBA00022692"/>
    </source>
</evidence>
<dbReference type="RefSeq" id="WP_154430680.1">
    <property type="nucleotide sequence ID" value="NZ_VUNI01000024.1"/>
</dbReference>
<feature type="transmembrane region" description="Helical" evidence="8">
    <location>
        <begin position="281"/>
        <end position="302"/>
    </location>
</feature>
<feature type="transmembrane region" description="Helical" evidence="8">
    <location>
        <begin position="126"/>
        <end position="147"/>
    </location>
</feature>
<gene>
    <name evidence="9" type="ORF">FYJ75_11965</name>
</gene>
<keyword evidence="5 8" id="KW-0812">Transmembrane</keyword>
<keyword evidence="10" id="KW-1185">Reference proteome</keyword>
<comment type="caution">
    <text evidence="9">The sequence shown here is derived from an EMBL/GenBank/DDBJ whole genome shotgun (WGS) entry which is preliminary data.</text>
</comment>